<dbReference type="Proteomes" id="UP000070544">
    <property type="component" value="Unassembled WGS sequence"/>
</dbReference>
<evidence type="ECO:0000313" key="2">
    <source>
        <dbReference type="Proteomes" id="UP000070544"/>
    </source>
</evidence>
<dbReference type="AlphaFoldDB" id="A0A139AUU5"/>
<organism evidence="1 2">
    <name type="scientific">Gonapodya prolifera (strain JEL478)</name>
    <name type="common">Monoblepharis prolifera</name>
    <dbReference type="NCBI Taxonomy" id="1344416"/>
    <lineage>
        <taxon>Eukaryota</taxon>
        <taxon>Fungi</taxon>
        <taxon>Fungi incertae sedis</taxon>
        <taxon>Chytridiomycota</taxon>
        <taxon>Chytridiomycota incertae sedis</taxon>
        <taxon>Monoblepharidomycetes</taxon>
        <taxon>Monoblepharidales</taxon>
        <taxon>Gonapodyaceae</taxon>
        <taxon>Gonapodya</taxon>
    </lineage>
</organism>
<protein>
    <submittedName>
        <fullName evidence="1">Uncharacterized protein</fullName>
    </submittedName>
</protein>
<keyword evidence="2" id="KW-1185">Reference proteome</keyword>
<accession>A0A139AUU5</accession>
<dbReference type="EMBL" id="KQ965735">
    <property type="protein sequence ID" value="KXS20502.1"/>
    <property type="molecule type" value="Genomic_DNA"/>
</dbReference>
<evidence type="ECO:0000313" key="1">
    <source>
        <dbReference type="EMBL" id="KXS20502.1"/>
    </source>
</evidence>
<reference evidence="1 2" key="1">
    <citation type="journal article" date="2015" name="Genome Biol. Evol.">
        <title>Phylogenomic analyses indicate that early fungi evolved digesting cell walls of algal ancestors of land plants.</title>
        <authorList>
            <person name="Chang Y."/>
            <person name="Wang S."/>
            <person name="Sekimoto S."/>
            <person name="Aerts A.L."/>
            <person name="Choi C."/>
            <person name="Clum A."/>
            <person name="LaButti K.M."/>
            <person name="Lindquist E.A."/>
            <person name="Yee Ngan C."/>
            <person name="Ohm R.A."/>
            <person name="Salamov A.A."/>
            <person name="Grigoriev I.V."/>
            <person name="Spatafora J.W."/>
            <person name="Berbee M.L."/>
        </authorList>
    </citation>
    <scope>NUCLEOTIDE SEQUENCE [LARGE SCALE GENOMIC DNA]</scope>
    <source>
        <strain evidence="1 2">JEL478</strain>
    </source>
</reference>
<name>A0A139AUU5_GONPJ</name>
<dbReference type="PROSITE" id="PS51257">
    <property type="entry name" value="PROKAR_LIPOPROTEIN"/>
    <property type="match status" value="1"/>
</dbReference>
<proteinExistence type="predicted"/>
<gene>
    <name evidence="1" type="ORF">M427DRAFT_376728</name>
</gene>
<sequence length="182" mass="20446">MVRKIAEASYAANYGSSSSQGCVHGRWVQAVVNQGHRTRVKEFILSNSTVHFAGEPCESAEETRFAVHQTCSNDPRTTPARIPGQCVANSCSIQSTPVNDRRRRRISARTARLPQHTGDGFLQWAVPAIFTDNGSRFPSAKQKAREELLTYVKISMVLLPGRLHEATNYGRRFYMMVHDECY</sequence>